<dbReference type="Pfam" id="PF18029">
    <property type="entry name" value="Glyoxalase_6"/>
    <property type="match status" value="1"/>
</dbReference>
<dbReference type="EMBL" id="SNZB01000005">
    <property type="protein sequence ID" value="TDR18473.1"/>
    <property type="molecule type" value="Genomic_DNA"/>
</dbReference>
<keyword evidence="2" id="KW-0456">Lyase</keyword>
<gene>
    <name evidence="2" type="ORF">C8D91_2393</name>
</gene>
<dbReference type="PROSITE" id="PS51819">
    <property type="entry name" value="VOC"/>
    <property type="match status" value="1"/>
</dbReference>
<dbReference type="InterPro" id="IPR029068">
    <property type="entry name" value="Glyas_Bleomycin-R_OHBP_Dase"/>
</dbReference>
<dbReference type="PANTHER" id="PTHR33993">
    <property type="entry name" value="GLYOXALASE-RELATED"/>
    <property type="match status" value="1"/>
</dbReference>
<proteinExistence type="predicted"/>
<dbReference type="RefSeq" id="WP_099019533.1">
    <property type="nucleotide sequence ID" value="NZ_NIHB01000003.1"/>
</dbReference>
<organism evidence="2 3">
    <name type="scientific">Marinicella litoralis</name>
    <dbReference type="NCBI Taxonomy" id="644220"/>
    <lineage>
        <taxon>Bacteria</taxon>
        <taxon>Pseudomonadati</taxon>
        <taxon>Pseudomonadota</taxon>
        <taxon>Gammaproteobacteria</taxon>
        <taxon>Lysobacterales</taxon>
        <taxon>Marinicellaceae</taxon>
        <taxon>Marinicella</taxon>
    </lineage>
</organism>
<keyword evidence="3" id="KW-1185">Reference proteome</keyword>
<name>A0A4R6XME9_9GAMM</name>
<evidence type="ECO:0000313" key="3">
    <source>
        <dbReference type="Proteomes" id="UP000295724"/>
    </source>
</evidence>
<accession>A0A4R6XME9</accession>
<protein>
    <submittedName>
        <fullName evidence="2">Putative enzyme related to lactoylglutathione lyase</fullName>
    </submittedName>
</protein>
<dbReference type="Gene3D" id="3.10.180.10">
    <property type="entry name" value="2,3-Dihydroxybiphenyl 1,2-Dioxygenase, domain 1"/>
    <property type="match status" value="1"/>
</dbReference>
<dbReference type="AlphaFoldDB" id="A0A4R6XME9"/>
<dbReference type="OrthoDB" id="9799428at2"/>
<evidence type="ECO:0000259" key="1">
    <source>
        <dbReference type="PROSITE" id="PS51819"/>
    </source>
</evidence>
<dbReference type="SUPFAM" id="SSF54593">
    <property type="entry name" value="Glyoxalase/Bleomycin resistance protein/Dihydroxybiphenyl dioxygenase"/>
    <property type="match status" value="1"/>
</dbReference>
<dbReference type="InterPro" id="IPR037523">
    <property type="entry name" value="VOC_core"/>
</dbReference>
<reference evidence="2 3" key="1">
    <citation type="submission" date="2019-03" db="EMBL/GenBank/DDBJ databases">
        <title>Genomic Encyclopedia of Type Strains, Phase IV (KMG-IV): sequencing the most valuable type-strain genomes for metagenomic binning, comparative biology and taxonomic classification.</title>
        <authorList>
            <person name="Goeker M."/>
        </authorList>
    </citation>
    <scope>NUCLEOTIDE SEQUENCE [LARGE SCALE GENOMIC DNA]</scope>
    <source>
        <strain evidence="2 3">DSM 25488</strain>
    </source>
</reference>
<feature type="domain" description="VOC" evidence="1">
    <location>
        <begin position="6"/>
        <end position="121"/>
    </location>
</feature>
<dbReference type="InterPro" id="IPR041581">
    <property type="entry name" value="Glyoxalase_6"/>
</dbReference>
<dbReference type="InterPro" id="IPR052164">
    <property type="entry name" value="Anthracycline_SecMetBiosynth"/>
</dbReference>
<dbReference type="Proteomes" id="UP000295724">
    <property type="component" value="Unassembled WGS sequence"/>
</dbReference>
<comment type="caution">
    <text evidence="2">The sequence shown here is derived from an EMBL/GenBank/DDBJ whole genome shotgun (WGS) entry which is preliminary data.</text>
</comment>
<dbReference type="GO" id="GO:0016829">
    <property type="term" value="F:lyase activity"/>
    <property type="evidence" value="ECO:0007669"/>
    <property type="project" value="UniProtKB-KW"/>
</dbReference>
<dbReference type="PANTHER" id="PTHR33993:SF5">
    <property type="entry name" value="GLYOXALASE"/>
    <property type="match status" value="1"/>
</dbReference>
<sequence>MQKVRGVGGLFFKCEDPEKLAAWYKEYLGIELDGETYGTFNPNEARPLDRTVWSTFSADTDYFEPSKQAFMFNFIVDDIDAMLAQVIKGGATQAGEVVKESYGDFGWFIDPAGFKVELWVPKSFEPAE</sequence>
<evidence type="ECO:0000313" key="2">
    <source>
        <dbReference type="EMBL" id="TDR18473.1"/>
    </source>
</evidence>